<keyword evidence="2" id="KW-0347">Helicase</keyword>
<protein>
    <submittedName>
        <fullName evidence="2">ATP-dependent DNA helicase</fullName>
    </submittedName>
</protein>
<gene>
    <name evidence="2" type="ORF">TNIN_8731</name>
</gene>
<proteinExistence type="predicted"/>
<dbReference type="AlphaFoldDB" id="A0A8X7C8P3"/>
<dbReference type="Proteomes" id="UP000886998">
    <property type="component" value="Unassembled WGS sequence"/>
</dbReference>
<name>A0A8X7C8P3_9ARAC</name>
<evidence type="ECO:0000313" key="2">
    <source>
        <dbReference type="EMBL" id="GFY61954.1"/>
    </source>
</evidence>
<reference evidence="2" key="1">
    <citation type="submission" date="2020-08" db="EMBL/GenBank/DDBJ databases">
        <title>Multicomponent nature underlies the extraordinary mechanical properties of spider dragline silk.</title>
        <authorList>
            <person name="Kono N."/>
            <person name="Nakamura H."/>
            <person name="Mori M."/>
            <person name="Yoshida Y."/>
            <person name="Ohtoshi R."/>
            <person name="Malay A.D."/>
            <person name="Moran D.A.P."/>
            <person name="Tomita M."/>
            <person name="Numata K."/>
            <person name="Arakawa K."/>
        </authorList>
    </citation>
    <scope>NUCLEOTIDE SEQUENCE</scope>
</reference>
<dbReference type="OrthoDB" id="6426460at2759"/>
<organism evidence="2 3">
    <name type="scientific">Trichonephila inaurata madagascariensis</name>
    <dbReference type="NCBI Taxonomy" id="2747483"/>
    <lineage>
        <taxon>Eukaryota</taxon>
        <taxon>Metazoa</taxon>
        <taxon>Ecdysozoa</taxon>
        <taxon>Arthropoda</taxon>
        <taxon>Chelicerata</taxon>
        <taxon>Arachnida</taxon>
        <taxon>Araneae</taxon>
        <taxon>Araneomorphae</taxon>
        <taxon>Entelegynae</taxon>
        <taxon>Araneoidea</taxon>
        <taxon>Nephilidae</taxon>
        <taxon>Trichonephila</taxon>
        <taxon>Trichonephila inaurata</taxon>
    </lineage>
</organism>
<dbReference type="InterPro" id="IPR025476">
    <property type="entry name" value="Helitron_helicase-like"/>
</dbReference>
<sequence>MRLRVRDSLTVAFKHVGKKANITCQQIESEEYINGCIENNLDFLRAIPNTTWYWSEWKRDLFSMIRQLGKSTVFLTMSANEIGWTGLMQLLYKFKNEGRELSKKAAAQLINILINILESKKNSPFGQYRAIQYFKRIEFHRGSHHVHILLWFENTPQDPIGADKQDAIALINQLISVSSSEASGNIKLQTHKHTFTCYKKITARRQQKCRFDVPFMACRSTVILSPMPKQDPNFAKYSRCYKSIMIDLENNDYSDMETFYEANLVRIPEYTSSRYYAFKSLPKTRTE</sequence>
<keyword evidence="2" id="KW-0067">ATP-binding</keyword>
<evidence type="ECO:0000259" key="1">
    <source>
        <dbReference type="Pfam" id="PF14214"/>
    </source>
</evidence>
<dbReference type="GO" id="GO:0004386">
    <property type="term" value="F:helicase activity"/>
    <property type="evidence" value="ECO:0007669"/>
    <property type="project" value="UniProtKB-KW"/>
</dbReference>
<evidence type="ECO:0000313" key="3">
    <source>
        <dbReference type="Proteomes" id="UP000886998"/>
    </source>
</evidence>
<dbReference type="EMBL" id="BMAV01013968">
    <property type="protein sequence ID" value="GFY61954.1"/>
    <property type="molecule type" value="Genomic_DNA"/>
</dbReference>
<dbReference type="Pfam" id="PF14214">
    <property type="entry name" value="Helitron_like_N"/>
    <property type="match status" value="1"/>
</dbReference>
<keyword evidence="2" id="KW-0547">Nucleotide-binding</keyword>
<keyword evidence="2" id="KW-0378">Hydrolase</keyword>
<keyword evidence="3" id="KW-1185">Reference proteome</keyword>
<accession>A0A8X7C8P3</accession>
<comment type="caution">
    <text evidence="2">The sequence shown here is derived from an EMBL/GenBank/DDBJ whole genome shotgun (WGS) entry which is preliminary data.</text>
</comment>
<feature type="domain" description="Helitron helicase-like" evidence="1">
    <location>
        <begin position="45"/>
        <end position="150"/>
    </location>
</feature>